<feature type="domain" description="THIF-type NAD/FAD binding fold" evidence="3">
    <location>
        <begin position="120"/>
        <end position="366"/>
    </location>
</feature>
<dbReference type="Pfam" id="PF00899">
    <property type="entry name" value="ThiF"/>
    <property type="match status" value="1"/>
</dbReference>
<dbReference type="RefSeq" id="WP_117490203.1">
    <property type="nucleotide sequence ID" value="NZ_QVIG01000001.1"/>
</dbReference>
<feature type="compositionally biased region" description="Basic and acidic residues" evidence="1">
    <location>
        <begin position="1"/>
        <end position="18"/>
    </location>
</feature>
<keyword evidence="2" id="KW-1133">Transmembrane helix</keyword>
<dbReference type="Gene3D" id="3.40.50.720">
    <property type="entry name" value="NAD(P)-binding Rossmann-like Domain"/>
    <property type="match status" value="1"/>
</dbReference>
<dbReference type="PANTHER" id="PTHR10953:SF102">
    <property type="entry name" value="ADENYLYLTRANSFERASE AND SULFURTRANSFERASE MOCS3"/>
    <property type="match status" value="1"/>
</dbReference>
<dbReference type="EMBL" id="QVIG01000001">
    <property type="protein sequence ID" value="RGD62023.1"/>
    <property type="molecule type" value="Genomic_DNA"/>
</dbReference>
<dbReference type="SUPFAM" id="SSF69572">
    <property type="entry name" value="Activating enzymes of the ubiquitin-like proteins"/>
    <property type="match status" value="1"/>
</dbReference>
<evidence type="ECO:0000313" key="5">
    <source>
        <dbReference type="Proteomes" id="UP000263377"/>
    </source>
</evidence>
<dbReference type="Proteomes" id="UP000263377">
    <property type="component" value="Unassembled WGS sequence"/>
</dbReference>
<keyword evidence="2" id="KW-0812">Transmembrane</keyword>
<dbReference type="AlphaFoldDB" id="A0A373A1L8"/>
<protein>
    <recommendedName>
        <fullName evidence="3">THIF-type NAD/FAD binding fold domain-containing protein</fullName>
    </recommendedName>
</protein>
<organism evidence="4 5">
    <name type="scientific">Kitasatospora xanthocidica</name>
    <dbReference type="NCBI Taxonomy" id="83382"/>
    <lineage>
        <taxon>Bacteria</taxon>
        <taxon>Bacillati</taxon>
        <taxon>Actinomycetota</taxon>
        <taxon>Actinomycetes</taxon>
        <taxon>Kitasatosporales</taxon>
        <taxon>Streptomycetaceae</taxon>
        <taxon>Kitasatospora</taxon>
    </lineage>
</organism>
<gene>
    <name evidence="4" type="ORF">DR950_33610</name>
</gene>
<dbReference type="InterPro" id="IPR000594">
    <property type="entry name" value="ThiF_NAD_FAD-bd"/>
</dbReference>
<sequence length="387" mass="41673">MSHPRLRAEHQPTTRPDGRIQIGSLPGLASTLPDPGGWRLHLLQLLDGTLTVDQAVRAVTSRHPDVPATQVERLLLDLAEAGHVRDATAARPAVRLDSGTARLHQRGIEYWEMVDQDPRRTGADIQQILARTVVTVVGIGGVGLTVAAALAGAGIGCLILADHDRVEDSNLNRQLLYTRSDIGRYKVDAARERLLERHPDLDVVLHPDQVTFQTQFARLMRRCDLLVLAADDPDHLRLTANRAALTTSCAWIDPGYHGPLIGTALYTPGTGDGPCWECLRHFDATAYGLPGTHGEVLAAALPRPLGNPVISTSALLAGTYAAHAALTHLTGTRSANPAGTIQRHSLIAPADQTPRAVTYPRNPDCPSCSHYHPKTTPAISQKTPATH</sequence>
<evidence type="ECO:0000256" key="1">
    <source>
        <dbReference type="SAM" id="MobiDB-lite"/>
    </source>
</evidence>
<dbReference type="GO" id="GO:0016779">
    <property type="term" value="F:nucleotidyltransferase activity"/>
    <property type="evidence" value="ECO:0007669"/>
    <property type="project" value="TreeGrafter"/>
</dbReference>
<keyword evidence="5" id="KW-1185">Reference proteome</keyword>
<feature type="transmembrane region" description="Helical" evidence="2">
    <location>
        <begin position="128"/>
        <end position="161"/>
    </location>
</feature>
<proteinExistence type="predicted"/>
<dbReference type="InterPro" id="IPR035985">
    <property type="entry name" value="Ubiquitin-activating_enz"/>
</dbReference>
<evidence type="ECO:0000259" key="3">
    <source>
        <dbReference type="Pfam" id="PF00899"/>
    </source>
</evidence>
<accession>A0A373A1L8</accession>
<evidence type="ECO:0000313" key="4">
    <source>
        <dbReference type="EMBL" id="RGD62023.1"/>
    </source>
</evidence>
<dbReference type="GO" id="GO:0004792">
    <property type="term" value="F:thiosulfate-cyanide sulfurtransferase activity"/>
    <property type="evidence" value="ECO:0007669"/>
    <property type="project" value="TreeGrafter"/>
</dbReference>
<dbReference type="PANTHER" id="PTHR10953">
    <property type="entry name" value="UBIQUITIN-ACTIVATING ENZYME E1"/>
    <property type="match status" value="1"/>
</dbReference>
<dbReference type="Gene3D" id="3.90.930.60">
    <property type="match status" value="1"/>
</dbReference>
<dbReference type="GO" id="GO:0005737">
    <property type="term" value="C:cytoplasm"/>
    <property type="evidence" value="ECO:0007669"/>
    <property type="project" value="TreeGrafter"/>
</dbReference>
<reference evidence="4 5" key="1">
    <citation type="submission" date="2018-08" db="EMBL/GenBank/DDBJ databases">
        <title>Diversity &amp; Physiological Properties of Lignin-Decomposing Actinobacteria from Soil.</title>
        <authorList>
            <person name="Roh S.G."/>
            <person name="Kim S.B."/>
        </authorList>
    </citation>
    <scope>NUCLEOTIDE SEQUENCE [LARGE SCALE GENOMIC DNA]</scope>
    <source>
        <strain evidence="4 5">MMS17-GH009</strain>
    </source>
</reference>
<dbReference type="GO" id="GO:0008641">
    <property type="term" value="F:ubiquitin-like modifier activating enzyme activity"/>
    <property type="evidence" value="ECO:0007669"/>
    <property type="project" value="InterPro"/>
</dbReference>
<keyword evidence="2" id="KW-0472">Membrane</keyword>
<comment type="caution">
    <text evidence="4">The sequence shown here is derived from an EMBL/GenBank/DDBJ whole genome shotgun (WGS) entry which is preliminary data.</text>
</comment>
<evidence type="ECO:0000256" key="2">
    <source>
        <dbReference type="SAM" id="Phobius"/>
    </source>
</evidence>
<dbReference type="InterPro" id="IPR045886">
    <property type="entry name" value="ThiF/MoeB/HesA"/>
</dbReference>
<feature type="region of interest" description="Disordered" evidence="1">
    <location>
        <begin position="1"/>
        <end position="21"/>
    </location>
</feature>
<name>A0A373A1L8_9ACTN</name>